<reference evidence="1" key="1">
    <citation type="journal article" date="2014" name="Front. Microbiol.">
        <title>High frequency of phylogenetically diverse reductive dehalogenase-homologous genes in deep subseafloor sedimentary metagenomes.</title>
        <authorList>
            <person name="Kawai M."/>
            <person name="Futagami T."/>
            <person name="Toyoda A."/>
            <person name="Takaki Y."/>
            <person name="Nishi S."/>
            <person name="Hori S."/>
            <person name="Arai W."/>
            <person name="Tsubouchi T."/>
            <person name="Morono Y."/>
            <person name="Uchiyama I."/>
            <person name="Ito T."/>
            <person name="Fujiyama A."/>
            <person name="Inagaki F."/>
            <person name="Takami H."/>
        </authorList>
    </citation>
    <scope>NUCLEOTIDE SEQUENCE</scope>
    <source>
        <strain evidence="1">Expedition CK06-06</strain>
    </source>
</reference>
<accession>X1LYZ9</accession>
<protein>
    <submittedName>
        <fullName evidence="1">Uncharacterized protein</fullName>
    </submittedName>
</protein>
<gene>
    <name evidence="1" type="ORF">S06H3_27902</name>
</gene>
<dbReference type="SUPFAM" id="SSF52467">
    <property type="entry name" value="DHS-like NAD/FAD-binding domain"/>
    <property type="match status" value="1"/>
</dbReference>
<feature type="non-terminal residue" evidence="1">
    <location>
        <position position="267"/>
    </location>
</feature>
<organism evidence="1">
    <name type="scientific">marine sediment metagenome</name>
    <dbReference type="NCBI Taxonomy" id="412755"/>
    <lineage>
        <taxon>unclassified sequences</taxon>
        <taxon>metagenomes</taxon>
        <taxon>ecological metagenomes</taxon>
    </lineage>
</organism>
<sequence length="267" mass="32171">MVDDNNQKQLFYQKELLEEVKKSYVDMKLIPFIGAGFSENIKGYPNWDEFIKILQVDLNIDEVHFFKKNFDNDFLEATEYYIIKKGEYLKHVLREGEDLFDKGREELRKLIEVQFKGKNYDDDKWVTHKKLIEAKDFGIIFTTNWDDTLEKTCEALGKSYTKIVIERNLRDYLKMYLKNHMHKQIIKLHGDYERTDSIIACETDYYKRITELSALDIKFMNDLLHYDFIFLGYSFRDINIKYIFHQMYTILSRIPNESKPNIYFVSL</sequence>
<name>X1LYZ9_9ZZZZ</name>
<dbReference type="InterPro" id="IPR029035">
    <property type="entry name" value="DHS-like_NAD/FAD-binding_dom"/>
</dbReference>
<dbReference type="EMBL" id="BARV01016230">
    <property type="protein sequence ID" value="GAI24592.1"/>
    <property type="molecule type" value="Genomic_DNA"/>
</dbReference>
<proteinExistence type="predicted"/>
<dbReference type="AlphaFoldDB" id="X1LYZ9"/>
<dbReference type="Pfam" id="PF13289">
    <property type="entry name" value="SIR2_2"/>
    <property type="match status" value="1"/>
</dbReference>
<comment type="caution">
    <text evidence="1">The sequence shown here is derived from an EMBL/GenBank/DDBJ whole genome shotgun (WGS) entry which is preliminary data.</text>
</comment>
<evidence type="ECO:0000313" key="1">
    <source>
        <dbReference type="EMBL" id="GAI24592.1"/>
    </source>
</evidence>